<protein>
    <submittedName>
        <fullName evidence="2">Uncharacterized protein</fullName>
    </submittedName>
</protein>
<organism evidence="2 3">
    <name type="scientific">Colletotrichum fioriniae PJ7</name>
    <dbReference type="NCBI Taxonomy" id="1445577"/>
    <lineage>
        <taxon>Eukaryota</taxon>
        <taxon>Fungi</taxon>
        <taxon>Dikarya</taxon>
        <taxon>Ascomycota</taxon>
        <taxon>Pezizomycotina</taxon>
        <taxon>Sordariomycetes</taxon>
        <taxon>Hypocreomycetidae</taxon>
        <taxon>Glomerellales</taxon>
        <taxon>Glomerellaceae</taxon>
        <taxon>Colletotrichum</taxon>
        <taxon>Colletotrichum acutatum species complex</taxon>
    </lineage>
</organism>
<proteinExistence type="predicted"/>
<reference evidence="2 3" key="1">
    <citation type="submission" date="2014-02" db="EMBL/GenBank/DDBJ databases">
        <title>The genome sequence of Colletotrichum fioriniae PJ7.</title>
        <authorList>
            <person name="Baroncelli R."/>
            <person name="Thon M.R."/>
        </authorList>
    </citation>
    <scope>NUCLEOTIDE SEQUENCE [LARGE SCALE GENOMIC DNA]</scope>
    <source>
        <strain evidence="2 3">PJ7</strain>
    </source>
</reference>
<evidence type="ECO:0000256" key="1">
    <source>
        <dbReference type="SAM" id="SignalP"/>
    </source>
</evidence>
<keyword evidence="3" id="KW-1185">Reference proteome</keyword>
<evidence type="ECO:0000313" key="2">
    <source>
        <dbReference type="EMBL" id="EXF74012.1"/>
    </source>
</evidence>
<feature type="chain" id="PRO_5001454611" evidence="1">
    <location>
        <begin position="18"/>
        <end position="146"/>
    </location>
</feature>
<dbReference type="KEGG" id="cfj:CFIO01_05838"/>
<name>A0A010Q2H3_9PEZI</name>
<dbReference type="OrthoDB" id="3551791at2759"/>
<accession>A0A010Q2H3</accession>
<evidence type="ECO:0000313" key="3">
    <source>
        <dbReference type="Proteomes" id="UP000020467"/>
    </source>
</evidence>
<dbReference type="EMBL" id="JARH01001025">
    <property type="protein sequence ID" value="EXF74012.1"/>
    <property type="molecule type" value="Genomic_DNA"/>
</dbReference>
<dbReference type="eggNOG" id="ENOG502RKIA">
    <property type="taxonomic scope" value="Eukaryota"/>
</dbReference>
<comment type="caution">
    <text evidence="2">The sequence shown here is derived from an EMBL/GenBank/DDBJ whole genome shotgun (WGS) entry which is preliminary data.</text>
</comment>
<dbReference type="AlphaFoldDB" id="A0A010Q2H3"/>
<gene>
    <name evidence="2" type="ORF">CFIO01_05838</name>
</gene>
<sequence>MHARTVLILALGAVASAQKFEDFPTSLTCKTGAGGKGTATISKIEAQDAVKGPNGTKQDDSAANVASGKCVNLSGVPFYGVSNSMRYLPHVYLWNFRVLIRVFPQGGVSGKGSIYFAYDKAKDTYYFCSAQGAVDESGWPSACTEN</sequence>
<dbReference type="Proteomes" id="UP000020467">
    <property type="component" value="Unassembled WGS sequence"/>
</dbReference>
<feature type="signal peptide" evidence="1">
    <location>
        <begin position="1"/>
        <end position="17"/>
    </location>
</feature>
<keyword evidence="1" id="KW-0732">Signal</keyword>
<dbReference type="HOGENOM" id="CLU_167703_0_0_1"/>